<dbReference type="InterPro" id="IPR027417">
    <property type="entry name" value="P-loop_NTPase"/>
</dbReference>
<dbReference type="RefSeq" id="WP_233087899.1">
    <property type="nucleotide sequence ID" value="NZ_BAABWN010000002.1"/>
</dbReference>
<dbReference type="EMBL" id="BAABWN010000002">
    <property type="protein sequence ID" value="GAA6167060.1"/>
    <property type="molecule type" value="Genomic_DNA"/>
</dbReference>
<accession>A0ABQ0A5Y3</accession>
<evidence type="ECO:0000256" key="4">
    <source>
        <dbReference type="SAM" id="MobiDB-lite"/>
    </source>
</evidence>
<dbReference type="InterPro" id="IPR032781">
    <property type="entry name" value="ABC_tran_Xtn"/>
</dbReference>
<dbReference type="InterPro" id="IPR017871">
    <property type="entry name" value="ABC_transporter-like_CS"/>
</dbReference>
<reference evidence="6 7" key="1">
    <citation type="submission" date="2024-04" db="EMBL/GenBank/DDBJ databases">
        <title>Draft genome sequence of Sessilibacter corallicola NBRC 116591.</title>
        <authorList>
            <person name="Miyakawa T."/>
            <person name="Kusuya Y."/>
            <person name="Miura T."/>
        </authorList>
    </citation>
    <scope>NUCLEOTIDE SEQUENCE [LARGE SCALE GENOMIC DNA]</scope>
    <source>
        <strain evidence="6 7">KU-00831-HH</strain>
    </source>
</reference>
<dbReference type="Pfam" id="PF12848">
    <property type="entry name" value="ABC_tran_Xtn"/>
    <property type="match status" value="1"/>
</dbReference>
<gene>
    <name evidence="6" type="ORF">NBRC116591_08700</name>
</gene>
<dbReference type="InterPro" id="IPR003593">
    <property type="entry name" value="AAA+_ATPase"/>
</dbReference>
<keyword evidence="3 6" id="KW-0067">ATP-binding</keyword>
<dbReference type="Gene3D" id="3.40.50.300">
    <property type="entry name" value="P-loop containing nucleotide triphosphate hydrolases"/>
    <property type="match status" value="2"/>
</dbReference>
<evidence type="ECO:0000256" key="3">
    <source>
        <dbReference type="ARBA" id="ARBA00022840"/>
    </source>
</evidence>
<feature type="region of interest" description="Disordered" evidence="4">
    <location>
        <begin position="522"/>
        <end position="556"/>
    </location>
</feature>
<dbReference type="InterPro" id="IPR037118">
    <property type="entry name" value="Val-tRNA_synth_C_sf"/>
</dbReference>
<dbReference type="Pfam" id="PF00005">
    <property type="entry name" value="ABC_tran"/>
    <property type="match status" value="2"/>
</dbReference>
<dbReference type="GO" id="GO:0005524">
    <property type="term" value="F:ATP binding"/>
    <property type="evidence" value="ECO:0007669"/>
    <property type="project" value="UniProtKB-KW"/>
</dbReference>
<keyword evidence="1" id="KW-0677">Repeat</keyword>
<keyword evidence="2" id="KW-0547">Nucleotide-binding</keyword>
<evidence type="ECO:0000259" key="5">
    <source>
        <dbReference type="PROSITE" id="PS50893"/>
    </source>
</evidence>
<comment type="caution">
    <text evidence="6">The sequence shown here is derived from an EMBL/GenBank/DDBJ whole genome shotgun (WGS) entry which is preliminary data.</text>
</comment>
<feature type="compositionally biased region" description="Basic and acidic residues" evidence="4">
    <location>
        <begin position="537"/>
        <end position="556"/>
    </location>
</feature>
<dbReference type="PANTHER" id="PTHR19211:SF14">
    <property type="entry name" value="ATP-BINDING CASSETTE SUB-FAMILY F MEMBER 1"/>
    <property type="match status" value="1"/>
</dbReference>
<dbReference type="CDD" id="cd03221">
    <property type="entry name" value="ABCF_EF-3"/>
    <property type="match status" value="2"/>
</dbReference>
<organism evidence="6 7">
    <name type="scientific">Sessilibacter corallicola</name>
    <dbReference type="NCBI Taxonomy" id="2904075"/>
    <lineage>
        <taxon>Bacteria</taxon>
        <taxon>Pseudomonadati</taxon>
        <taxon>Pseudomonadota</taxon>
        <taxon>Gammaproteobacteria</taxon>
        <taxon>Cellvibrionales</taxon>
        <taxon>Cellvibrionaceae</taxon>
        <taxon>Sessilibacter</taxon>
    </lineage>
</organism>
<keyword evidence="7" id="KW-1185">Reference proteome</keyword>
<dbReference type="Pfam" id="PF16326">
    <property type="entry name" value="ABC_tran_CTD"/>
    <property type="match status" value="1"/>
</dbReference>
<dbReference type="PROSITE" id="PS50893">
    <property type="entry name" value="ABC_TRANSPORTER_2"/>
    <property type="match status" value="2"/>
</dbReference>
<dbReference type="Proteomes" id="UP001465153">
    <property type="component" value="Unassembled WGS sequence"/>
</dbReference>
<proteinExistence type="predicted"/>
<evidence type="ECO:0000313" key="6">
    <source>
        <dbReference type="EMBL" id="GAA6167060.1"/>
    </source>
</evidence>
<dbReference type="SUPFAM" id="SSF52540">
    <property type="entry name" value="P-loop containing nucleoside triphosphate hydrolases"/>
    <property type="match status" value="2"/>
</dbReference>
<feature type="domain" description="ABC transporter" evidence="5">
    <location>
        <begin position="2"/>
        <end position="245"/>
    </location>
</feature>
<dbReference type="InterPro" id="IPR032524">
    <property type="entry name" value="ABC_tran_C"/>
</dbReference>
<sequence>MITLNEISLQRGAKILLEQASLRIYPGHKIGVIGANGSGKSSLFKLLLNELQVDAGDCLIPSDWRIAHMAQETGASARSARDYVIDGDKSLRAVEAAIAENGGDDGEALAKLYAQFEELGGYTAEQKAGKLLDGLGFLISDYDRPVSDFSGGWRIRLNLAQALMSPSDLLLLDEPTNHLDLDTTVWLESWLQNYQGTLLIISHDRDFLDNVVSEVVNYEAKKLISYTGNYSAFEKQKAQRLAQQQQAFEKQQERRAEIENFVRRFRAKATKAKQAQSRLKELQRMEDIAPAHVDSPFHFSIPCSDKVSVPLLSLSQVDLGYGDNTLLKNINLTIDADTRLGLLGANGAGKSTLIKSLAGDLAPLVGGRTEGEHLAIGYFNQHQLEVLDMDASCALHIQRISPKAREQEIRNFLGSFGFIGDRALEPIQHFSGGEKARLALAIIAWQKPNLLLLDEPTNHLDLEVRHALTVALQQFAGAVIVISHDRHLLKNSVDEFLLVHDGKVEPFDGSLGDYQRWLAEAKKAKPDSANAPSQRGSDNDKVDKKEQRQKAAAKREQLKPLTQKLKKLEREIEKLQTKLADIEEKLADTSLYEGNESADLLQELLKDQAKYRGDIETQEEQWLEVSEALEELS</sequence>
<dbReference type="Gene3D" id="1.10.287.380">
    <property type="entry name" value="Valyl-tRNA synthetase, C-terminal domain"/>
    <property type="match status" value="1"/>
</dbReference>
<dbReference type="InterPro" id="IPR003439">
    <property type="entry name" value="ABC_transporter-like_ATP-bd"/>
</dbReference>
<evidence type="ECO:0000256" key="1">
    <source>
        <dbReference type="ARBA" id="ARBA00022737"/>
    </source>
</evidence>
<dbReference type="NCBIfam" id="NF000355">
    <property type="entry name" value="ribo_prot_ABC_F"/>
    <property type="match status" value="1"/>
</dbReference>
<evidence type="ECO:0000313" key="7">
    <source>
        <dbReference type="Proteomes" id="UP001465153"/>
    </source>
</evidence>
<dbReference type="SMART" id="SM00382">
    <property type="entry name" value="AAA"/>
    <property type="match status" value="2"/>
</dbReference>
<feature type="domain" description="ABC transporter" evidence="5">
    <location>
        <begin position="309"/>
        <end position="526"/>
    </location>
</feature>
<name>A0ABQ0A5Y3_9GAMM</name>
<dbReference type="PROSITE" id="PS00211">
    <property type="entry name" value="ABC_TRANSPORTER_1"/>
    <property type="match status" value="1"/>
</dbReference>
<protein>
    <submittedName>
        <fullName evidence="6">ATP-binding cassette domain-containing protein</fullName>
    </submittedName>
</protein>
<evidence type="ECO:0000256" key="2">
    <source>
        <dbReference type="ARBA" id="ARBA00022741"/>
    </source>
</evidence>
<dbReference type="PANTHER" id="PTHR19211">
    <property type="entry name" value="ATP-BINDING TRANSPORT PROTEIN-RELATED"/>
    <property type="match status" value="1"/>
</dbReference>
<dbReference type="InterPro" id="IPR050611">
    <property type="entry name" value="ABCF"/>
</dbReference>